<comment type="similarity">
    <text evidence="2">Belongs to the acetate uptake transporter (AceTr) (TC 2.A.96) family.</text>
</comment>
<feature type="compositionally biased region" description="Polar residues" evidence="6">
    <location>
        <begin position="1"/>
        <end position="13"/>
    </location>
</feature>
<reference evidence="8 9" key="1">
    <citation type="submission" date="2015-07" db="EMBL/GenBank/DDBJ databases">
        <title>High-quality genome of monoxenous trypanosomatid Leptomonas pyrrhocoris.</title>
        <authorList>
            <person name="Flegontov P."/>
            <person name="Butenko A."/>
            <person name="Firsov S."/>
            <person name="Vlcek C."/>
            <person name="Logacheva M.D."/>
            <person name="Field M."/>
            <person name="Filatov D."/>
            <person name="Flegontova O."/>
            <person name="Gerasimov E."/>
            <person name="Jackson A.P."/>
            <person name="Kelly S."/>
            <person name="Opperdoes F."/>
            <person name="O'Reilly A."/>
            <person name="Votypka J."/>
            <person name="Yurchenko V."/>
            <person name="Lukes J."/>
        </authorList>
    </citation>
    <scope>NUCLEOTIDE SEQUENCE [LARGE SCALE GENOMIC DNA]</scope>
    <source>
        <strain evidence="8">H10</strain>
    </source>
</reference>
<dbReference type="Pfam" id="PF01184">
    <property type="entry name" value="Gpr1_Fun34_YaaH"/>
    <property type="match status" value="1"/>
</dbReference>
<dbReference type="Proteomes" id="UP000037923">
    <property type="component" value="Unassembled WGS sequence"/>
</dbReference>
<feature type="transmembrane region" description="Helical" evidence="7">
    <location>
        <begin position="256"/>
        <end position="274"/>
    </location>
</feature>
<dbReference type="GO" id="GO:0005886">
    <property type="term" value="C:plasma membrane"/>
    <property type="evidence" value="ECO:0007669"/>
    <property type="project" value="TreeGrafter"/>
</dbReference>
<proteinExistence type="inferred from homology"/>
<dbReference type="RefSeq" id="XP_015652053.1">
    <property type="nucleotide sequence ID" value="XM_015809378.1"/>
</dbReference>
<gene>
    <name evidence="8" type="ORF">ABB37_09746</name>
</gene>
<evidence type="ECO:0000256" key="5">
    <source>
        <dbReference type="ARBA" id="ARBA00023136"/>
    </source>
</evidence>
<feature type="transmembrane region" description="Helical" evidence="7">
    <location>
        <begin position="214"/>
        <end position="236"/>
    </location>
</feature>
<protein>
    <submittedName>
        <fullName evidence="8">Uncharacterized protein</fullName>
    </submittedName>
</protein>
<feature type="region of interest" description="Disordered" evidence="6">
    <location>
        <begin position="355"/>
        <end position="383"/>
    </location>
</feature>
<feature type="transmembrane region" description="Helical" evidence="7">
    <location>
        <begin position="157"/>
        <end position="176"/>
    </location>
</feature>
<evidence type="ECO:0000313" key="8">
    <source>
        <dbReference type="EMBL" id="KPA73614.1"/>
    </source>
</evidence>
<dbReference type="GeneID" id="26910029"/>
<dbReference type="GO" id="GO:0071422">
    <property type="term" value="P:succinate transmembrane transport"/>
    <property type="evidence" value="ECO:0007669"/>
    <property type="project" value="TreeGrafter"/>
</dbReference>
<feature type="compositionally biased region" description="Basic and acidic residues" evidence="6">
    <location>
        <begin position="371"/>
        <end position="383"/>
    </location>
</feature>
<evidence type="ECO:0000256" key="6">
    <source>
        <dbReference type="SAM" id="MobiDB-lite"/>
    </source>
</evidence>
<dbReference type="GO" id="GO:0015360">
    <property type="term" value="F:acetate:proton symporter activity"/>
    <property type="evidence" value="ECO:0007669"/>
    <property type="project" value="TreeGrafter"/>
</dbReference>
<feature type="compositionally biased region" description="Acidic residues" evidence="6">
    <location>
        <begin position="357"/>
        <end position="370"/>
    </location>
</feature>
<keyword evidence="3 7" id="KW-0812">Transmembrane</keyword>
<feature type="region of interest" description="Disordered" evidence="6">
    <location>
        <begin position="67"/>
        <end position="115"/>
    </location>
</feature>
<evidence type="ECO:0000256" key="2">
    <source>
        <dbReference type="ARBA" id="ARBA00005587"/>
    </source>
</evidence>
<dbReference type="EMBL" id="LGTL01000034">
    <property type="protein sequence ID" value="KPA73614.1"/>
    <property type="molecule type" value="Genomic_DNA"/>
</dbReference>
<keyword evidence="4 7" id="KW-1133">Transmembrane helix</keyword>
<evidence type="ECO:0000256" key="7">
    <source>
        <dbReference type="SAM" id="Phobius"/>
    </source>
</evidence>
<evidence type="ECO:0000313" key="9">
    <source>
        <dbReference type="Proteomes" id="UP000037923"/>
    </source>
</evidence>
<sequence>MSKSTLDTANTTIAKAPPPAAAAAEPHGSGFPAKGTFNRMLQSHESIAHDMSGNLKARRSTASYDYLAGQDDDQRPPGISEKFSYHMPKKPSSKRSYDYLDEDQNRAPPIPQASAESLTKHANGGYFESDSDDEDATLDHQIRMLEAKKAMHGKCCIGNPGPIGMFAFGMTIIQFSLYNTRVFDRFSVIPAISICFGGGTGMIMGVLEWVKGSTFAYVTFVAYGAFWFSIVCVWMLPNNSNGGPPEISPPSDYFVGVFYLLWAFFSIIVTLCTLRMNVVIFLVFLTTLLMFFSLAGGYMANNRTAIKAAGYEGALSGGFAMYLGVAEVVNEVWDRTLLPVIPMTQVLGWFGAKTGTEDEEDDASEEETDEGERVPAHKVTPES</sequence>
<name>A0A0N0DQW7_LEPPY</name>
<feature type="transmembrane region" description="Helical" evidence="7">
    <location>
        <begin position="279"/>
        <end position="300"/>
    </location>
</feature>
<evidence type="ECO:0000256" key="1">
    <source>
        <dbReference type="ARBA" id="ARBA00004141"/>
    </source>
</evidence>
<dbReference type="NCBIfam" id="NF038013">
    <property type="entry name" value="AceTr_1"/>
    <property type="match status" value="1"/>
</dbReference>
<comment type="subcellular location">
    <subcellularLocation>
        <location evidence="1">Membrane</location>
        <topology evidence="1">Multi-pass membrane protein</topology>
    </subcellularLocation>
</comment>
<dbReference type="PANTHER" id="PTHR30178">
    <property type="entry name" value="INNER MEMBRANE PROTEIN YAAH"/>
    <property type="match status" value="1"/>
</dbReference>
<dbReference type="AlphaFoldDB" id="A0A0N0DQW7"/>
<accession>A0A0N0DQW7</accession>
<evidence type="ECO:0000256" key="3">
    <source>
        <dbReference type="ARBA" id="ARBA00022692"/>
    </source>
</evidence>
<evidence type="ECO:0000256" key="4">
    <source>
        <dbReference type="ARBA" id="ARBA00022989"/>
    </source>
</evidence>
<keyword evidence="5 7" id="KW-0472">Membrane</keyword>
<dbReference type="InterPro" id="IPR047623">
    <property type="entry name" value="SatP"/>
</dbReference>
<dbReference type="InterPro" id="IPR000791">
    <property type="entry name" value="Gpr1/Fun34/SatP-like"/>
</dbReference>
<feature type="region of interest" description="Disordered" evidence="6">
    <location>
        <begin position="1"/>
        <end position="36"/>
    </location>
</feature>
<dbReference type="PANTHER" id="PTHR30178:SF3">
    <property type="entry name" value="SUCCINATE-ACETATE_PROTON SYMPORTER SATP"/>
    <property type="match status" value="1"/>
</dbReference>
<feature type="transmembrane region" description="Helical" evidence="7">
    <location>
        <begin position="188"/>
        <end position="207"/>
    </location>
</feature>
<keyword evidence="9" id="KW-1185">Reference proteome</keyword>
<comment type="caution">
    <text evidence="8">The sequence shown here is derived from an EMBL/GenBank/DDBJ whole genome shotgun (WGS) entry which is preliminary data.</text>
</comment>
<organism evidence="8 9">
    <name type="scientific">Leptomonas pyrrhocoris</name>
    <name type="common">Firebug parasite</name>
    <dbReference type="NCBI Taxonomy" id="157538"/>
    <lineage>
        <taxon>Eukaryota</taxon>
        <taxon>Discoba</taxon>
        <taxon>Euglenozoa</taxon>
        <taxon>Kinetoplastea</taxon>
        <taxon>Metakinetoplastina</taxon>
        <taxon>Trypanosomatida</taxon>
        <taxon>Trypanosomatidae</taxon>
        <taxon>Leishmaniinae</taxon>
        <taxon>Leptomonas</taxon>
    </lineage>
</organism>
<dbReference type="VEuPathDB" id="TriTrypDB:LpyrH10_34_0490"/>
<dbReference type="OrthoDB" id="3648309at2759"/>